<organism evidence="1 2">
    <name type="scientific">Rhizophagus irregularis</name>
    <dbReference type="NCBI Taxonomy" id="588596"/>
    <lineage>
        <taxon>Eukaryota</taxon>
        <taxon>Fungi</taxon>
        <taxon>Fungi incertae sedis</taxon>
        <taxon>Mucoromycota</taxon>
        <taxon>Glomeromycotina</taxon>
        <taxon>Glomeromycetes</taxon>
        <taxon>Glomerales</taxon>
        <taxon>Glomeraceae</taxon>
        <taxon>Rhizophagus</taxon>
    </lineage>
</organism>
<comment type="caution">
    <text evidence="1">The sequence shown here is derived from an EMBL/GenBank/DDBJ whole genome shotgun (WGS) entry which is preliminary data.</text>
</comment>
<dbReference type="AlphaFoldDB" id="A0A2N1M8V1"/>
<evidence type="ECO:0000313" key="1">
    <source>
        <dbReference type="EMBL" id="PKK58063.1"/>
    </source>
</evidence>
<reference evidence="1 2" key="2">
    <citation type="submission" date="2017-10" db="EMBL/GenBank/DDBJ databases">
        <title>Extensive intraspecific genome diversity in a model arbuscular mycorrhizal fungus.</title>
        <authorList>
            <person name="Chen E.C.H."/>
            <person name="Morin E."/>
            <person name="Baudet D."/>
            <person name="Noel J."/>
            <person name="Ndikumana S."/>
            <person name="Charron P."/>
            <person name="St-Onge C."/>
            <person name="Giorgi J."/>
            <person name="Grigoriev I.V."/>
            <person name="Roux C."/>
            <person name="Martin F.M."/>
            <person name="Corradi N."/>
        </authorList>
    </citation>
    <scope>NUCLEOTIDE SEQUENCE [LARGE SCALE GENOMIC DNA]</scope>
    <source>
        <strain evidence="1 2">C2</strain>
    </source>
</reference>
<protein>
    <submittedName>
        <fullName evidence="1">Uncharacterized protein</fullName>
    </submittedName>
</protein>
<name>A0A2N1M8V1_9GLOM</name>
<gene>
    <name evidence="1" type="ORF">RhiirC2_796923</name>
</gene>
<reference evidence="1 2" key="1">
    <citation type="submission" date="2016-04" db="EMBL/GenBank/DDBJ databases">
        <title>Genome analyses suggest a sexual origin of heterokaryosis in a supposedly ancient asexual fungus.</title>
        <authorList>
            <person name="Ropars J."/>
            <person name="Sedzielewska K."/>
            <person name="Noel J."/>
            <person name="Charron P."/>
            <person name="Farinelli L."/>
            <person name="Marton T."/>
            <person name="Kruger M."/>
            <person name="Pelin A."/>
            <person name="Brachmann A."/>
            <person name="Corradi N."/>
        </authorList>
    </citation>
    <scope>NUCLEOTIDE SEQUENCE [LARGE SCALE GENOMIC DNA]</scope>
    <source>
        <strain evidence="1 2">C2</strain>
    </source>
</reference>
<dbReference type="VEuPathDB" id="FungiDB:RhiirFUN_019585"/>
<accession>A0A2N1M8V1</accession>
<dbReference type="EMBL" id="LLXL01003868">
    <property type="protein sequence ID" value="PKK58063.1"/>
    <property type="molecule type" value="Genomic_DNA"/>
</dbReference>
<evidence type="ECO:0000313" key="2">
    <source>
        <dbReference type="Proteomes" id="UP000233469"/>
    </source>
</evidence>
<dbReference type="Proteomes" id="UP000233469">
    <property type="component" value="Unassembled WGS sequence"/>
</dbReference>
<dbReference type="VEuPathDB" id="FungiDB:RhiirA1_401155"/>
<dbReference type="VEuPathDB" id="FungiDB:FUN_024270"/>
<proteinExistence type="predicted"/>
<sequence>MTFLTSENIFYSIELVMSPLLTLLFEILPTWNFISEVFTEKKDIQFIPYERLTSDYPVTPISPSTDLFVDNSFESPVPADLSSYDVDHLNSSHDNTGYSVISFDETISLSINWNKYLDPNVDKDELIEDDLRMDEYLGTLYAACGLPPVSSTLSCLFSPILASYDNTSLIFLSDSDDEFSDSDDESSFLLFDDETLAFHETEWIELFFCSVCCFSFIPLYI</sequence>